<evidence type="ECO:0000256" key="1">
    <source>
        <dbReference type="SAM" id="MobiDB-lite"/>
    </source>
</evidence>
<gene>
    <name evidence="2" type="ORF">TNIN_313381</name>
</gene>
<dbReference type="EMBL" id="BMAV01014002">
    <property type="protein sequence ID" value="GFY61998.1"/>
    <property type="molecule type" value="Genomic_DNA"/>
</dbReference>
<organism evidence="2 3">
    <name type="scientific">Trichonephila inaurata madagascariensis</name>
    <dbReference type="NCBI Taxonomy" id="2747483"/>
    <lineage>
        <taxon>Eukaryota</taxon>
        <taxon>Metazoa</taxon>
        <taxon>Ecdysozoa</taxon>
        <taxon>Arthropoda</taxon>
        <taxon>Chelicerata</taxon>
        <taxon>Arachnida</taxon>
        <taxon>Araneae</taxon>
        <taxon>Araneomorphae</taxon>
        <taxon>Entelegynae</taxon>
        <taxon>Araneoidea</taxon>
        <taxon>Nephilidae</taxon>
        <taxon>Trichonephila</taxon>
        <taxon>Trichonephila inaurata</taxon>
    </lineage>
</organism>
<evidence type="ECO:0000313" key="2">
    <source>
        <dbReference type="EMBL" id="GFY61998.1"/>
    </source>
</evidence>
<sequence>MDVSALKKGLAKAIRQASQRDCNSGINFLGSLCHWLTSKGEEKLNNFFDRSPGKGRKKEESNEQCPELVQQLKDYFDNLQSGL</sequence>
<dbReference type="AlphaFoldDB" id="A0A8X7CAD3"/>
<comment type="caution">
    <text evidence="2">The sequence shown here is derived from an EMBL/GenBank/DDBJ whole genome shotgun (WGS) entry which is preliminary data.</text>
</comment>
<name>A0A8X7CAD3_9ARAC</name>
<dbReference type="Proteomes" id="UP000886998">
    <property type="component" value="Unassembled WGS sequence"/>
</dbReference>
<accession>A0A8X7CAD3</accession>
<evidence type="ECO:0000313" key="3">
    <source>
        <dbReference type="Proteomes" id="UP000886998"/>
    </source>
</evidence>
<proteinExistence type="predicted"/>
<protein>
    <submittedName>
        <fullName evidence="2">Uncharacterized protein</fullName>
    </submittedName>
</protein>
<reference evidence="2" key="1">
    <citation type="submission" date="2020-08" db="EMBL/GenBank/DDBJ databases">
        <title>Multicomponent nature underlies the extraordinary mechanical properties of spider dragline silk.</title>
        <authorList>
            <person name="Kono N."/>
            <person name="Nakamura H."/>
            <person name="Mori M."/>
            <person name="Yoshida Y."/>
            <person name="Ohtoshi R."/>
            <person name="Malay A.D."/>
            <person name="Moran D.A.P."/>
            <person name="Tomita M."/>
            <person name="Numata K."/>
            <person name="Arakawa K."/>
        </authorList>
    </citation>
    <scope>NUCLEOTIDE SEQUENCE</scope>
</reference>
<feature type="region of interest" description="Disordered" evidence="1">
    <location>
        <begin position="46"/>
        <end position="65"/>
    </location>
</feature>
<keyword evidence="3" id="KW-1185">Reference proteome</keyword>